<keyword evidence="3" id="KW-1185">Reference proteome</keyword>
<evidence type="ECO:0000313" key="3">
    <source>
        <dbReference type="Proteomes" id="UP000004793"/>
    </source>
</evidence>
<protein>
    <submittedName>
        <fullName evidence="2">Uncharacterized protein</fullName>
    </submittedName>
</protein>
<keyword evidence="1" id="KW-0812">Transmembrane</keyword>
<name>A0A7U6GDY1_CALEA</name>
<sequence>MVIKIIGTEIINNKASDHSAVRAKYLNIVNGNSVIAITKPNSLFKVLNVLLFIFKILNTLLVLNNYSWQDYTRSVG</sequence>
<accession>A0A7U6GDY1</accession>
<gene>
    <name evidence="2" type="ordered locus">CSE_05220</name>
</gene>
<reference evidence="2 3" key="1">
    <citation type="submission" date="2011-01" db="EMBL/GenBank/DDBJ databases">
        <title>Whole genome sequence of Caldisericum exile AZM16c01.</title>
        <authorList>
            <person name="Narita-Yamada S."/>
            <person name="Kawakoshi A."/>
            <person name="Nakamura S."/>
            <person name="Sasagawa M."/>
            <person name="Fukada J."/>
            <person name="Sekine M."/>
            <person name="Kato Y."/>
            <person name="Fukai R."/>
            <person name="Sasaki K."/>
            <person name="Hanamaki A."/>
            <person name="Narita H."/>
            <person name="Konno Y."/>
            <person name="Mori K."/>
            <person name="Yamazaki S."/>
            <person name="Suzuki K."/>
            <person name="Fujita N."/>
        </authorList>
    </citation>
    <scope>NUCLEOTIDE SEQUENCE [LARGE SCALE GENOMIC DNA]</scope>
    <source>
        <strain evidence="3">DSM 21853 / NBRC 104410 / AZM16c01</strain>
    </source>
</reference>
<proteinExistence type="predicted"/>
<keyword evidence="1" id="KW-1133">Transmembrane helix</keyword>
<dbReference type="AlphaFoldDB" id="A0A7U6GDY1"/>
<evidence type="ECO:0000256" key="1">
    <source>
        <dbReference type="SAM" id="Phobius"/>
    </source>
</evidence>
<evidence type="ECO:0000313" key="2">
    <source>
        <dbReference type="EMBL" id="BAL80648.1"/>
    </source>
</evidence>
<dbReference type="KEGG" id="cex:CSE_05220"/>
<organism evidence="2 3">
    <name type="scientific">Caldisericum exile (strain DSM 21853 / NBRC 104410 / AZM16c01)</name>
    <dbReference type="NCBI Taxonomy" id="511051"/>
    <lineage>
        <taxon>Bacteria</taxon>
        <taxon>Pseudomonadati</taxon>
        <taxon>Caldisericota/Cryosericota group</taxon>
        <taxon>Caldisericota</taxon>
        <taxon>Caldisericia</taxon>
        <taxon>Caldisericales</taxon>
        <taxon>Caldisericaceae</taxon>
        <taxon>Caldisericum</taxon>
    </lineage>
</organism>
<dbReference type="EMBL" id="AP012051">
    <property type="protein sequence ID" value="BAL80648.1"/>
    <property type="molecule type" value="Genomic_DNA"/>
</dbReference>
<keyword evidence="1" id="KW-0472">Membrane</keyword>
<dbReference type="Proteomes" id="UP000004793">
    <property type="component" value="Chromosome"/>
</dbReference>
<feature type="transmembrane region" description="Helical" evidence="1">
    <location>
        <begin position="43"/>
        <end position="63"/>
    </location>
</feature>